<dbReference type="PANTHER" id="PTHR34944:SF2">
    <property type="entry name" value="MITOCHONDRIAL IMPORT RECEPTOR SUBUNIT TOM7"/>
    <property type="match status" value="1"/>
</dbReference>
<keyword evidence="7" id="KW-1133">Transmembrane helix</keyword>
<evidence type="ECO:0000313" key="11">
    <source>
        <dbReference type="EnsemblProtists" id="EKX38508"/>
    </source>
</evidence>
<protein>
    <recommendedName>
        <fullName evidence="13">Mitochondrial import receptor subunit TOM7 homolog</fullName>
    </recommendedName>
</protein>
<dbReference type="AlphaFoldDB" id="L1IQH7"/>
<dbReference type="EnsemblProtists" id="EKX38508">
    <property type="protein sequence ID" value="EKX38508"/>
    <property type="gene ID" value="GUITHDRAFT_154676"/>
</dbReference>
<dbReference type="PANTHER" id="PTHR34944">
    <property type="entry name" value="MITOCHONDRIAL IMPORT RECEPTOR SUBUNIT TOM7"/>
    <property type="match status" value="1"/>
</dbReference>
<dbReference type="GO" id="GO:0005742">
    <property type="term" value="C:mitochondrial outer membrane translocase complex"/>
    <property type="evidence" value="ECO:0007669"/>
    <property type="project" value="InterPro"/>
</dbReference>
<organism evidence="10">
    <name type="scientific">Guillardia theta (strain CCMP2712)</name>
    <name type="common">Cryptophyte</name>
    <dbReference type="NCBI Taxonomy" id="905079"/>
    <lineage>
        <taxon>Eukaryota</taxon>
        <taxon>Cryptophyceae</taxon>
        <taxon>Pyrenomonadales</taxon>
        <taxon>Geminigeraceae</taxon>
        <taxon>Guillardia</taxon>
    </lineage>
</organism>
<reference evidence="12" key="2">
    <citation type="submission" date="2012-11" db="EMBL/GenBank/DDBJ databases">
        <authorList>
            <person name="Kuo A."/>
            <person name="Curtis B.A."/>
            <person name="Tanifuji G."/>
            <person name="Burki F."/>
            <person name="Gruber A."/>
            <person name="Irimia M."/>
            <person name="Maruyama S."/>
            <person name="Arias M.C."/>
            <person name="Ball S.G."/>
            <person name="Gile G.H."/>
            <person name="Hirakawa Y."/>
            <person name="Hopkins J.F."/>
            <person name="Rensing S.A."/>
            <person name="Schmutz J."/>
            <person name="Symeonidi A."/>
            <person name="Elias M."/>
            <person name="Eveleigh R.J."/>
            <person name="Herman E.K."/>
            <person name="Klute M.J."/>
            <person name="Nakayama T."/>
            <person name="Obornik M."/>
            <person name="Reyes-Prieto A."/>
            <person name="Armbrust E.V."/>
            <person name="Aves S.J."/>
            <person name="Beiko R.G."/>
            <person name="Coutinho P."/>
            <person name="Dacks J.B."/>
            <person name="Durnford D.G."/>
            <person name="Fast N.M."/>
            <person name="Green B.R."/>
            <person name="Grisdale C."/>
            <person name="Hempe F."/>
            <person name="Henrissat B."/>
            <person name="Hoppner M.P."/>
            <person name="Ishida K.-I."/>
            <person name="Kim E."/>
            <person name="Koreny L."/>
            <person name="Kroth P.G."/>
            <person name="Liu Y."/>
            <person name="Malik S.-B."/>
            <person name="Maier U.G."/>
            <person name="McRose D."/>
            <person name="Mock T."/>
            <person name="Neilson J.A."/>
            <person name="Onodera N.T."/>
            <person name="Poole A.M."/>
            <person name="Pritham E.J."/>
            <person name="Richards T.A."/>
            <person name="Rocap G."/>
            <person name="Roy S.W."/>
            <person name="Sarai C."/>
            <person name="Schaack S."/>
            <person name="Shirato S."/>
            <person name="Slamovits C.H."/>
            <person name="Spencer D.F."/>
            <person name="Suzuki S."/>
            <person name="Worden A.Z."/>
            <person name="Zauner S."/>
            <person name="Barry K."/>
            <person name="Bell C."/>
            <person name="Bharti A.K."/>
            <person name="Crow J.A."/>
            <person name="Grimwood J."/>
            <person name="Kramer R."/>
            <person name="Lindquist E."/>
            <person name="Lucas S."/>
            <person name="Salamov A."/>
            <person name="McFadden G.I."/>
            <person name="Lane C.E."/>
            <person name="Keeling P.J."/>
            <person name="Gray M.W."/>
            <person name="Grigoriev I.V."/>
            <person name="Archibald J.M."/>
        </authorList>
    </citation>
    <scope>NUCLEOTIDE SEQUENCE</scope>
    <source>
        <strain evidence="12">CCMP2712</strain>
    </source>
</reference>
<evidence type="ECO:0000256" key="7">
    <source>
        <dbReference type="ARBA" id="ARBA00022989"/>
    </source>
</evidence>
<name>L1IQH7_GUITC</name>
<evidence type="ECO:0008006" key="13">
    <source>
        <dbReference type="Google" id="ProtNLM"/>
    </source>
</evidence>
<accession>L1IQH7</accession>
<gene>
    <name evidence="10" type="ORF">GUITHDRAFT_154676</name>
</gene>
<comment type="subcellular location">
    <subcellularLocation>
        <location evidence="1">Mitochondrion outer membrane</location>
        <topology evidence="1">Single-pass membrane protein</topology>
    </subcellularLocation>
</comment>
<dbReference type="GeneID" id="17295333"/>
<dbReference type="EMBL" id="JH993047">
    <property type="protein sequence ID" value="EKX38508.1"/>
    <property type="molecule type" value="Genomic_DNA"/>
</dbReference>
<dbReference type="InterPro" id="IPR012621">
    <property type="entry name" value="Tom7"/>
</dbReference>
<evidence type="ECO:0000256" key="1">
    <source>
        <dbReference type="ARBA" id="ARBA00004572"/>
    </source>
</evidence>
<dbReference type="PaxDb" id="55529-EKX38508"/>
<comment type="similarity">
    <text evidence="2">Belongs to the Tom7 family.</text>
</comment>
<reference evidence="10 12" key="1">
    <citation type="journal article" date="2012" name="Nature">
        <title>Algal genomes reveal evolutionary mosaicism and the fate of nucleomorphs.</title>
        <authorList>
            <consortium name="DOE Joint Genome Institute"/>
            <person name="Curtis B.A."/>
            <person name="Tanifuji G."/>
            <person name="Burki F."/>
            <person name="Gruber A."/>
            <person name="Irimia M."/>
            <person name="Maruyama S."/>
            <person name="Arias M.C."/>
            <person name="Ball S.G."/>
            <person name="Gile G.H."/>
            <person name="Hirakawa Y."/>
            <person name="Hopkins J.F."/>
            <person name="Kuo A."/>
            <person name="Rensing S.A."/>
            <person name="Schmutz J."/>
            <person name="Symeonidi A."/>
            <person name="Elias M."/>
            <person name="Eveleigh R.J."/>
            <person name="Herman E.K."/>
            <person name="Klute M.J."/>
            <person name="Nakayama T."/>
            <person name="Obornik M."/>
            <person name="Reyes-Prieto A."/>
            <person name="Armbrust E.V."/>
            <person name="Aves S.J."/>
            <person name="Beiko R.G."/>
            <person name="Coutinho P."/>
            <person name="Dacks J.B."/>
            <person name="Durnford D.G."/>
            <person name="Fast N.M."/>
            <person name="Green B.R."/>
            <person name="Grisdale C.J."/>
            <person name="Hempel F."/>
            <person name="Henrissat B."/>
            <person name="Hoppner M.P."/>
            <person name="Ishida K."/>
            <person name="Kim E."/>
            <person name="Koreny L."/>
            <person name="Kroth P.G."/>
            <person name="Liu Y."/>
            <person name="Malik S.B."/>
            <person name="Maier U.G."/>
            <person name="McRose D."/>
            <person name="Mock T."/>
            <person name="Neilson J.A."/>
            <person name="Onodera N.T."/>
            <person name="Poole A.M."/>
            <person name="Pritham E.J."/>
            <person name="Richards T.A."/>
            <person name="Rocap G."/>
            <person name="Roy S.W."/>
            <person name="Sarai C."/>
            <person name="Schaack S."/>
            <person name="Shirato S."/>
            <person name="Slamovits C.H."/>
            <person name="Spencer D.F."/>
            <person name="Suzuki S."/>
            <person name="Worden A.Z."/>
            <person name="Zauner S."/>
            <person name="Barry K."/>
            <person name="Bell C."/>
            <person name="Bharti A.K."/>
            <person name="Crow J.A."/>
            <person name="Grimwood J."/>
            <person name="Kramer R."/>
            <person name="Lindquist E."/>
            <person name="Lucas S."/>
            <person name="Salamov A."/>
            <person name="McFadden G.I."/>
            <person name="Lane C.E."/>
            <person name="Keeling P.J."/>
            <person name="Gray M.W."/>
            <person name="Grigoriev I.V."/>
            <person name="Archibald J.M."/>
        </authorList>
    </citation>
    <scope>NUCLEOTIDE SEQUENCE</scope>
    <source>
        <strain evidence="10 12">CCMP2712</strain>
    </source>
</reference>
<dbReference type="KEGG" id="gtt:GUITHDRAFT_154676"/>
<keyword evidence="3" id="KW-0813">Transport</keyword>
<evidence type="ECO:0000256" key="3">
    <source>
        <dbReference type="ARBA" id="ARBA00022448"/>
    </source>
</evidence>
<evidence type="ECO:0000256" key="6">
    <source>
        <dbReference type="ARBA" id="ARBA00022927"/>
    </source>
</evidence>
<evidence type="ECO:0000256" key="9">
    <source>
        <dbReference type="ARBA" id="ARBA00023136"/>
    </source>
</evidence>
<keyword evidence="6" id="KW-0653">Protein transport</keyword>
<sequence>MAPALPAPPGSSSFPHLLNKSFSSAVKVTRTVVHYGFVPFVLYLGFQSETKPGVLQLFLPI</sequence>
<evidence type="ECO:0000256" key="4">
    <source>
        <dbReference type="ARBA" id="ARBA00022692"/>
    </source>
</evidence>
<proteinExistence type="inferred from homology"/>
<reference evidence="11" key="3">
    <citation type="submission" date="2016-03" db="UniProtKB">
        <authorList>
            <consortium name="EnsemblProtists"/>
        </authorList>
    </citation>
    <scope>IDENTIFICATION</scope>
</reference>
<evidence type="ECO:0000256" key="2">
    <source>
        <dbReference type="ARBA" id="ARBA00010917"/>
    </source>
</evidence>
<dbReference type="Pfam" id="PF08038">
    <property type="entry name" value="Tom7"/>
    <property type="match status" value="1"/>
</dbReference>
<keyword evidence="9" id="KW-0472">Membrane</keyword>
<keyword evidence="5" id="KW-1000">Mitochondrion outer membrane</keyword>
<keyword evidence="12" id="KW-1185">Reference proteome</keyword>
<evidence type="ECO:0000313" key="10">
    <source>
        <dbReference type="EMBL" id="EKX38508.1"/>
    </source>
</evidence>
<dbReference type="GO" id="GO:0030150">
    <property type="term" value="P:protein import into mitochondrial matrix"/>
    <property type="evidence" value="ECO:0007669"/>
    <property type="project" value="InterPro"/>
</dbReference>
<dbReference type="RefSeq" id="XP_005825488.1">
    <property type="nucleotide sequence ID" value="XM_005825431.1"/>
</dbReference>
<dbReference type="HOGENOM" id="CLU_2927474_0_0_1"/>
<dbReference type="OrthoDB" id="284357at2759"/>
<dbReference type="Proteomes" id="UP000011087">
    <property type="component" value="Unassembled WGS sequence"/>
</dbReference>
<evidence type="ECO:0000313" key="12">
    <source>
        <dbReference type="Proteomes" id="UP000011087"/>
    </source>
</evidence>
<evidence type="ECO:0000256" key="5">
    <source>
        <dbReference type="ARBA" id="ARBA00022787"/>
    </source>
</evidence>
<keyword evidence="8" id="KW-0496">Mitochondrion</keyword>
<keyword evidence="4" id="KW-0812">Transmembrane</keyword>
<evidence type="ECO:0000256" key="8">
    <source>
        <dbReference type="ARBA" id="ARBA00023128"/>
    </source>
</evidence>